<dbReference type="EC" id="2.7.1.89" evidence="2"/>
<reference evidence="3" key="1">
    <citation type="submission" date="2016-06" db="EMBL/GenBank/DDBJ databases">
        <authorList>
            <person name="Rodrigo-Torres Lidia"/>
            <person name="Arahal R.David."/>
        </authorList>
    </citation>
    <scope>NUCLEOTIDE SEQUENCE [LARGE SCALE GENOMIC DNA]</scope>
    <source>
        <strain evidence="3">CECT 7223</strain>
    </source>
</reference>
<evidence type="ECO:0000313" key="2">
    <source>
        <dbReference type="EMBL" id="SBS65724.1"/>
    </source>
</evidence>
<keyword evidence="2" id="KW-0418">Kinase</keyword>
<dbReference type="InterPro" id="IPR011009">
    <property type="entry name" value="Kinase-like_dom_sf"/>
</dbReference>
<dbReference type="Gene3D" id="3.90.1200.10">
    <property type="match status" value="1"/>
</dbReference>
<evidence type="ECO:0000259" key="1">
    <source>
        <dbReference type="Pfam" id="PF01636"/>
    </source>
</evidence>
<dbReference type="SUPFAM" id="SSF56112">
    <property type="entry name" value="Protein kinase-like (PK-like)"/>
    <property type="match status" value="1"/>
</dbReference>
<dbReference type="InterPro" id="IPR002575">
    <property type="entry name" value="Aminoglycoside_PTrfase"/>
</dbReference>
<organism evidence="2 3">
    <name type="scientific">Vibrio atlanticus</name>
    <dbReference type="NCBI Taxonomy" id="693153"/>
    <lineage>
        <taxon>Bacteria</taxon>
        <taxon>Pseudomonadati</taxon>
        <taxon>Pseudomonadota</taxon>
        <taxon>Gammaproteobacteria</taxon>
        <taxon>Vibrionales</taxon>
        <taxon>Vibrionaceae</taxon>
        <taxon>Vibrio</taxon>
    </lineage>
</organism>
<dbReference type="EMBL" id="FLQP01000040">
    <property type="protein sequence ID" value="SBS65724.1"/>
    <property type="molecule type" value="Genomic_DNA"/>
</dbReference>
<dbReference type="CDD" id="cd05151">
    <property type="entry name" value="ChoK-like"/>
    <property type="match status" value="1"/>
</dbReference>
<dbReference type="GeneID" id="94233466"/>
<dbReference type="Gene3D" id="3.30.200.20">
    <property type="entry name" value="Phosphorylase Kinase, domain 1"/>
    <property type="match status" value="1"/>
</dbReference>
<proteinExistence type="predicted"/>
<gene>
    <name evidence="2" type="primary">thiK</name>
    <name evidence="2" type="ORF">VAT7223_02845</name>
</gene>
<evidence type="ECO:0000313" key="3">
    <source>
        <dbReference type="Proteomes" id="UP000092876"/>
    </source>
</evidence>
<sequence>MAIFSWSEAKLLDTSLSSLDGYFSEPPIRAQTLTGGLTNRCWKLVLADGTAYVWRPITPITKAFFISRHEEYQVLSAIERLDIGPSPIVVNEQGLLVEWIAGETLYEGLEQDDLLKTLISVHLVNTARLPLQPFSYTARVDHYWLQLDAVHKTETCTKIYQEWRVAPSIPSVGLSLCHFDLGGYNLVKNQDGIKIIDWEYAALADPRLDLTLTIAVARLPVTEAVNKYCQLRGIHDPQSWLDGVEAWLPRSQMMAMLWYLLAHQLWGDDSYLREAEALSHTLCSYDHV</sequence>
<feature type="domain" description="Aminoglycoside phosphotransferase" evidence="1">
    <location>
        <begin position="31"/>
        <end position="221"/>
    </location>
</feature>
<dbReference type="Pfam" id="PF01636">
    <property type="entry name" value="APH"/>
    <property type="match status" value="1"/>
</dbReference>
<dbReference type="GO" id="GO:0019165">
    <property type="term" value="F:thiamine kinase activity"/>
    <property type="evidence" value="ECO:0007669"/>
    <property type="project" value="UniProtKB-EC"/>
</dbReference>
<keyword evidence="2" id="KW-0808">Transferase</keyword>
<dbReference type="RefSeq" id="WP_017096884.1">
    <property type="nucleotide sequence ID" value="NZ_AP025460.1"/>
</dbReference>
<dbReference type="AlphaFoldDB" id="A0A1C3IWD8"/>
<name>A0A1C3IWD8_9VIBR</name>
<dbReference type="Proteomes" id="UP000092876">
    <property type="component" value="Unassembled WGS sequence"/>
</dbReference>
<protein>
    <submittedName>
        <fullName evidence="2">Thiamine kinase</fullName>
        <ecNumber evidence="2">2.7.1.89</ecNumber>
    </submittedName>
</protein>
<accession>A0A1C3IWD8</accession>